<comment type="similarity">
    <text evidence="2 14">In the C-terminal section; belongs to the peptidase M41 family.</text>
</comment>
<keyword evidence="18" id="KW-1185">Reference proteome</keyword>
<keyword evidence="9 14" id="KW-0862">Zinc</keyword>
<dbReference type="Pfam" id="PF06480">
    <property type="entry name" value="FtsH_ext"/>
    <property type="match status" value="1"/>
</dbReference>
<keyword evidence="8 14" id="KW-0378">Hydrolase</keyword>
<evidence type="ECO:0000259" key="16">
    <source>
        <dbReference type="SMART" id="SM00382"/>
    </source>
</evidence>
<evidence type="ECO:0000256" key="12">
    <source>
        <dbReference type="ARBA" id="ARBA00023049"/>
    </source>
</evidence>
<dbReference type="EMBL" id="JAHLQF010000003">
    <property type="protein sequence ID" value="MBU5485275.1"/>
    <property type="molecule type" value="Genomic_DNA"/>
</dbReference>
<dbReference type="GO" id="GO:0008237">
    <property type="term" value="F:metallopeptidase activity"/>
    <property type="evidence" value="ECO:0007669"/>
    <property type="project" value="UniProtKB-KW"/>
</dbReference>
<feature type="binding site" evidence="14">
    <location>
        <position position="512"/>
    </location>
    <ligand>
        <name>Zn(2+)</name>
        <dbReference type="ChEBI" id="CHEBI:29105"/>
        <note>catalytic</note>
    </ligand>
</feature>
<comment type="subunit">
    <text evidence="14">Homohexamer.</text>
</comment>
<evidence type="ECO:0000256" key="11">
    <source>
        <dbReference type="ARBA" id="ARBA00022989"/>
    </source>
</evidence>
<feature type="active site" evidence="14">
    <location>
        <position position="436"/>
    </location>
</feature>
<evidence type="ECO:0000256" key="10">
    <source>
        <dbReference type="ARBA" id="ARBA00022840"/>
    </source>
</evidence>
<comment type="similarity">
    <text evidence="14">In the central section; belongs to the AAA ATPase family.</text>
</comment>
<dbReference type="PANTHER" id="PTHR23076">
    <property type="entry name" value="METALLOPROTEASE M41 FTSH"/>
    <property type="match status" value="1"/>
</dbReference>
<comment type="cofactor">
    <cofactor evidence="14">
        <name>Zn(2+)</name>
        <dbReference type="ChEBI" id="CHEBI:29105"/>
    </cofactor>
    <text evidence="14">Binds 1 zinc ion per subunit.</text>
</comment>
<evidence type="ECO:0000256" key="15">
    <source>
        <dbReference type="RuleBase" id="RU003651"/>
    </source>
</evidence>
<keyword evidence="11 14" id="KW-1133">Transmembrane helix</keyword>
<evidence type="ECO:0000256" key="6">
    <source>
        <dbReference type="ARBA" id="ARBA00022723"/>
    </source>
</evidence>
<feature type="transmembrane region" description="Helical" evidence="14">
    <location>
        <begin position="124"/>
        <end position="142"/>
    </location>
</feature>
<proteinExistence type="inferred from homology"/>
<dbReference type="InterPro" id="IPR000642">
    <property type="entry name" value="Peptidase_M41"/>
</dbReference>
<keyword evidence="12 14" id="KW-0482">Metalloprotease</keyword>
<evidence type="ECO:0000256" key="9">
    <source>
        <dbReference type="ARBA" id="ARBA00022833"/>
    </source>
</evidence>
<dbReference type="InterPro" id="IPR011546">
    <property type="entry name" value="Pept_M41_FtsH_extracell"/>
</dbReference>
<comment type="similarity">
    <text evidence="15">Belongs to the AAA ATPase family.</text>
</comment>
<dbReference type="Pfam" id="PF00004">
    <property type="entry name" value="AAA"/>
    <property type="match status" value="1"/>
</dbReference>
<reference evidence="17 18" key="1">
    <citation type="submission" date="2021-06" db="EMBL/GenBank/DDBJ databases">
        <authorList>
            <person name="Sun Q."/>
            <person name="Li D."/>
        </authorList>
    </citation>
    <scope>NUCLEOTIDE SEQUENCE [LARGE SCALE GENOMIC DNA]</scope>
    <source>
        <strain evidence="17 18">MSJ-11</strain>
    </source>
</reference>
<evidence type="ECO:0000256" key="7">
    <source>
        <dbReference type="ARBA" id="ARBA00022741"/>
    </source>
</evidence>
<dbReference type="SMART" id="SM00382">
    <property type="entry name" value="AAA"/>
    <property type="match status" value="1"/>
</dbReference>
<evidence type="ECO:0000313" key="18">
    <source>
        <dbReference type="Proteomes" id="UP000726170"/>
    </source>
</evidence>
<comment type="subcellular location">
    <subcellularLocation>
        <location evidence="14">Cell membrane</location>
        <topology evidence="14">Multi-pass membrane protein</topology>
        <orientation evidence="14">Cytoplasmic side</orientation>
    </subcellularLocation>
    <subcellularLocation>
        <location evidence="1">Membrane</location>
    </subcellularLocation>
</comment>
<evidence type="ECO:0000256" key="4">
    <source>
        <dbReference type="ARBA" id="ARBA00022670"/>
    </source>
</evidence>
<dbReference type="PROSITE" id="PS00674">
    <property type="entry name" value="AAA"/>
    <property type="match status" value="1"/>
</dbReference>
<dbReference type="InterPro" id="IPR003593">
    <property type="entry name" value="AAA+_ATPase"/>
</dbReference>
<dbReference type="InterPro" id="IPR005936">
    <property type="entry name" value="FtsH"/>
</dbReference>
<feature type="transmembrane region" description="Helical" evidence="14">
    <location>
        <begin position="21"/>
        <end position="41"/>
    </location>
</feature>
<dbReference type="HAMAP" id="MF_01458">
    <property type="entry name" value="FtsH"/>
    <property type="match status" value="1"/>
</dbReference>
<dbReference type="InterPro" id="IPR041569">
    <property type="entry name" value="AAA_lid_3"/>
</dbReference>
<dbReference type="NCBIfam" id="TIGR01241">
    <property type="entry name" value="FtsH_fam"/>
    <property type="match status" value="1"/>
</dbReference>
<evidence type="ECO:0000313" key="17">
    <source>
        <dbReference type="EMBL" id="MBU5485275.1"/>
    </source>
</evidence>
<accession>A0ABS6ELE8</accession>
<evidence type="ECO:0000256" key="14">
    <source>
        <dbReference type="HAMAP-Rule" id="MF_01458"/>
    </source>
</evidence>
<dbReference type="InterPro" id="IPR003959">
    <property type="entry name" value="ATPase_AAA_core"/>
</dbReference>
<sequence>MLNNKNDKDKNNKFDDNKFKYIIYYAIAVTLVVFLINDYVVNNQVKHIKYTEFNTMVQENQIKEVQIASDKIIIYPKEGTKDEGKVLYTGKIAEDEELIERLKKANVPYDGVVVKQDSPIKSFIVNWVLPFLIFMALGRFMFSKIDKKMGSGVMSFGKNTAKIYAESETGVTFKDMAGQEEAKESLVEIVDFLHNPKKYSEIGAKLPKGALLVGPPGTGKTLLAKAVAGEAKVPFFSISGSGFVEMFVGMGAARVRDLFNQAQEKAPCIIFIDEIDAIGKSRDGNLGGNDEREQTLNQLLAEMDGFDSSKGVVILAATNRPEVLDKALLRPGRFDRRVIVDRPDLNGREEILKVHIKGVKMSEDVDLNAVARSTPGAVGADLANIINEAALRAVKNNRKEVIQEDLNEAVEVIIAGKEKRDRILSPKEKRAVAFHEVGHALVAALLTNTDPVHKITIVPRTMGALGYTMQLPTEEKYLITKEEMFDQICVMLGGRAAEEVVLNSISTGASNDIEKATATARSMVTIYGMTEKFDMMGLESTSNRYLDGRPVKNCSAETEAIIDEETLKIIKEAHKKAIDVLTENRELLDKITERLLEKETIMGDEFMAIIKGEEESAQEEE</sequence>
<name>A0ABS6ELE8_9CLOT</name>
<dbReference type="InterPro" id="IPR003960">
    <property type="entry name" value="ATPase_AAA_CS"/>
</dbReference>
<evidence type="ECO:0000256" key="13">
    <source>
        <dbReference type="ARBA" id="ARBA00023136"/>
    </source>
</evidence>
<comment type="caution">
    <text evidence="17">The sequence shown here is derived from an EMBL/GenBank/DDBJ whole genome shotgun (WGS) entry which is preliminary data.</text>
</comment>
<dbReference type="Pfam" id="PF01434">
    <property type="entry name" value="Peptidase_M41"/>
    <property type="match status" value="1"/>
</dbReference>
<dbReference type="CDD" id="cd19501">
    <property type="entry name" value="RecA-like_FtsH"/>
    <property type="match status" value="1"/>
</dbReference>
<dbReference type="RefSeq" id="WP_216439829.1">
    <property type="nucleotide sequence ID" value="NZ_JAHLQF010000003.1"/>
</dbReference>
<organism evidence="17 18">
    <name type="scientific">Clostridium mobile</name>
    <dbReference type="NCBI Taxonomy" id="2841512"/>
    <lineage>
        <taxon>Bacteria</taxon>
        <taxon>Bacillati</taxon>
        <taxon>Bacillota</taxon>
        <taxon>Clostridia</taxon>
        <taxon>Eubacteriales</taxon>
        <taxon>Clostridiaceae</taxon>
        <taxon>Clostridium</taxon>
    </lineage>
</organism>
<evidence type="ECO:0000256" key="5">
    <source>
        <dbReference type="ARBA" id="ARBA00022692"/>
    </source>
</evidence>
<dbReference type="PANTHER" id="PTHR23076:SF97">
    <property type="entry name" value="ATP-DEPENDENT ZINC METALLOPROTEASE YME1L1"/>
    <property type="match status" value="1"/>
</dbReference>
<dbReference type="Proteomes" id="UP000726170">
    <property type="component" value="Unassembled WGS sequence"/>
</dbReference>
<dbReference type="Pfam" id="PF17862">
    <property type="entry name" value="AAA_lid_3"/>
    <property type="match status" value="1"/>
</dbReference>
<feature type="domain" description="AAA+ ATPase" evidence="16">
    <location>
        <begin position="206"/>
        <end position="344"/>
    </location>
</feature>
<keyword evidence="10 14" id="KW-0067">ATP-binding</keyword>
<evidence type="ECO:0000256" key="2">
    <source>
        <dbReference type="ARBA" id="ARBA00010044"/>
    </source>
</evidence>
<comment type="function">
    <text evidence="14">Acts as a processive, ATP-dependent zinc metallopeptidase for both cytoplasmic and membrane proteins. Plays a role in the quality control of integral membrane proteins.</text>
</comment>
<keyword evidence="5 14" id="KW-0812">Transmembrane</keyword>
<keyword evidence="6 14" id="KW-0479">Metal-binding</keyword>
<evidence type="ECO:0000256" key="3">
    <source>
        <dbReference type="ARBA" id="ARBA00022475"/>
    </source>
</evidence>
<keyword evidence="4 14" id="KW-0645">Protease</keyword>
<feature type="binding site" evidence="14">
    <location>
        <position position="435"/>
    </location>
    <ligand>
        <name>Zn(2+)</name>
        <dbReference type="ChEBI" id="CHEBI:29105"/>
        <note>catalytic</note>
    </ligand>
</feature>
<protein>
    <recommendedName>
        <fullName evidence="14">ATP-dependent zinc metalloprotease FtsH</fullName>
        <ecNumber evidence="14">3.4.24.-</ecNumber>
    </recommendedName>
</protein>
<gene>
    <name evidence="14 17" type="primary">ftsH</name>
    <name evidence="17" type="ORF">KQI86_13105</name>
</gene>
<keyword evidence="3 14" id="KW-1003">Cell membrane</keyword>
<evidence type="ECO:0000256" key="1">
    <source>
        <dbReference type="ARBA" id="ARBA00004370"/>
    </source>
</evidence>
<keyword evidence="13 14" id="KW-0472">Membrane</keyword>
<dbReference type="EC" id="3.4.24.-" evidence="14"/>
<feature type="binding site" evidence="14">
    <location>
        <begin position="214"/>
        <end position="221"/>
    </location>
    <ligand>
        <name>ATP</name>
        <dbReference type="ChEBI" id="CHEBI:30616"/>
    </ligand>
</feature>
<keyword evidence="7 14" id="KW-0547">Nucleotide-binding</keyword>
<feature type="binding site" evidence="14">
    <location>
        <position position="439"/>
    </location>
    <ligand>
        <name>Zn(2+)</name>
        <dbReference type="ChEBI" id="CHEBI:29105"/>
        <note>catalytic</note>
    </ligand>
</feature>
<evidence type="ECO:0000256" key="8">
    <source>
        <dbReference type="ARBA" id="ARBA00022801"/>
    </source>
</evidence>